<dbReference type="KEGG" id="hsal:JMJ58_07630"/>
<gene>
    <name evidence="1" type="ORF">JMJ58_07630</name>
</gene>
<reference evidence="1 2" key="1">
    <citation type="submission" date="2021-01" db="EMBL/GenBank/DDBJ databases">
        <title>Genome Sequence and Methylation Pattern of Haloterrigena salifodinae BOL5-1, An Extremely Halophilic Archaeon from a Bolivian Salt Mine.</title>
        <authorList>
            <person name="DasSarma P."/>
            <person name="Anton B.P."/>
            <person name="DasSarma S.L."/>
            <person name="von Ehrenheim H.A.L."/>
            <person name="Martinez F.L."/>
            <person name="Guzman D."/>
            <person name="Roberts R.J."/>
            <person name="DasSarma S."/>
        </authorList>
    </citation>
    <scope>NUCLEOTIDE SEQUENCE [LARGE SCALE GENOMIC DNA]</scope>
    <source>
        <strain evidence="1 2">BOL5-1</strain>
    </source>
</reference>
<name>A0A8T8E4R0_9EURY</name>
<dbReference type="AlphaFoldDB" id="A0A8T8E4R0"/>
<dbReference type="EMBL" id="CP069188">
    <property type="protein sequence ID" value="QRV16728.1"/>
    <property type="molecule type" value="Genomic_DNA"/>
</dbReference>
<sequence>MSGTEGETVPVTVQVEPEALVAIAARAGEEYRDCGELTVADVDQLVTEHFELRPVFQVEGVEQPIGEWLTENTHIELEGSQ</sequence>
<dbReference type="GeneID" id="62874984"/>
<proteinExistence type="predicted"/>
<dbReference type="Proteomes" id="UP000637819">
    <property type="component" value="Chromosome"/>
</dbReference>
<keyword evidence="2" id="KW-1185">Reference proteome</keyword>
<organism evidence="1 2">
    <name type="scientific">Haloterrigena salifodinae</name>
    <dbReference type="NCBI Taxonomy" id="2675099"/>
    <lineage>
        <taxon>Archaea</taxon>
        <taxon>Methanobacteriati</taxon>
        <taxon>Methanobacteriota</taxon>
        <taxon>Stenosarchaea group</taxon>
        <taxon>Halobacteria</taxon>
        <taxon>Halobacteriales</taxon>
        <taxon>Natrialbaceae</taxon>
        <taxon>Haloterrigena</taxon>
    </lineage>
</organism>
<accession>A0A8T8E4R0</accession>
<dbReference type="RefSeq" id="WP_204748921.1">
    <property type="nucleotide sequence ID" value="NZ_CP069188.1"/>
</dbReference>
<evidence type="ECO:0000313" key="1">
    <source>
        <dbReference type="EMBL" id="QRV16728.1"/>
    </source>
</evidence>
<dbReference type="OrthoDB" id="378451at2157"/>
<protein>
    <submittedName>
        <fullName evidence="1">Uncharacterized protein</fullName>
    </submittedName>
</protein>
<evidence type="ECO:0000313" key="2">
    <source>
        <dbReference type="Proteomes" id="UP000637819"/>
    </source>
</evidence>